<dbReference type="PANTHER" id="PTHR28164">
    <property type="entry name" value="PROTEIN STB3"/>
    <property type="match status" value="1"/>
</dbReference>
<evidence type="ECO:0000256" key="1">
    <source>
        <dbReference type="SAM" id="MobiDB-lite"/>
    </source>
</evidence>
<dbReference type="InterPro" id="IPR018818">
    <property type="entry name" value="Stb3"/>
</dbReference>
<proteinExistence type="predicted"/>
<evidence type="ECO:0000313" key="3">
    <source>
        <dbReference type="Proteomes" id="UP000750334"/>
    </source>
</evidence>
<reference evidence="2 3" key="1">
    <citation type="submission" date="2020-11" db="EMBL/GenBank/DDBJ databases">
        <title>Kefir isolates.</title>
        <authorList>
            <person name="Marcisauskas S."/>
            <person name="Kim Y."/>
            <person name="Blasche S."/>
        </authorList>
    </citation>
    <scope>NUCLEOTIDE SEQUENCE [LARGE SCALE GENOMIC DNA]</scope>
    <source>
        <strain evidence="2 3">OG2</strain>
    </source>
</reference>
<evidence type="ECO:0000313" key="2">
    <source>
        <dbReference type="EMBL" id="KAG0660497.1"/>
    </source>
</evidence>
<feature type="compositionally biased region" description="Low complexity" evidence="1">
    <location>
        <begin position="166"/>
        <end position="178"/>
    </location>
</feature>
<feature type="region of interest" description="Disordered" evidence="1">
    <location>
        <begin position="317"/>
        <end position="343"/>
    </location>
</feature>
<dbReference type="AlphaFoldDB" id="A0A9P7B630"/>
<dbReference type="GO" id="GO:0005634">
    <property type="term" value="C:nucleus"/>
    <property type="evidence" value="ECO:0007669"/>
    <property type="project" value="TreeGrafter"/>
</dbReference>
<name>A0A9P7B630_MAUEX</name>
<organism evidence="2 3">
    <name type="scientific">Maudiozyma exigua</name>
    <name type="common">Yeast</name>
    <name type="synonym">Kazachstania exigua</name>
    <dbReference type="NCBI Taxonomy" id="34358"/>
    <lineage>
        <taxon>Eukaryota</taxon>
        <taxon>Fungi</taxon>
        <taxon>Dikarya</taxon>
        <taxon>Ascomycota</taxon>
        <taxon>Saccharomycotina</taxon>
        <taxon>Saccharomycetes</taxon>
        <taxon>Saccharomycetales</taxon>
        <taxon>Saccharomycetaceae</taxon>
        <taxon>Maudiozyma</taxon>
    </lineage>
</organism>
<feature type="region of interest" description="Disordered" evidence="1">
    <location>
        <begin position="135"/>
        <end position="178"/>
    </location>
</feature>
<dbReference type="EMBL" id="PUHR01000175">
    <property type="protein sequence ID" value="KAG0660497.1"/>
    <property type="molecule type" value="Genomic_DNA"/>
</dbReference>
<feature type="compositionally biased region" description="Basic residues" evidence="1">
    <location>
        <begin position="317"/>
        <end position="327"/>
    </location>
</feature>
<feature type="compositionally biased region" description="Low complexity" evidence="1">
    <location>
        <begin position="234"/>
        <end position="261"/>
    </location>
</feature>
<feature type="region of interest" description="Disordered" evidence="1">
    <location>
        <begin position="219"/>
        <end position="261"/>
    </location>
</feature>
<dbReference type="OrthoDB" id="5391991at2759"/>
<feature type="compositionally biased region" description="Low complexity" evidence="1">
    <location>
        <begin position="416"/>
        <end position="434"/>
    </location>
</feature>
<dbReference type="Proteomes" id="UP000750334">
    <property type="component" value="Unassembled WGS sequence"/>
</dbReference>
<gene>
    <name evidence="2" type="primary">STB3_2</name>
    <name evidence="2" type="ORF">C6P45_001582</name>
</gene>
<keyword evidence="2" id="KW-0238">DNA-binding</keyword>
<feature type="compositionally biased region" description="Acidic residues" evidence="1">
    <location>
        <begin position="219"/>
        <end position="233"/>
    </location>
</feature>
<dbReference type="Pfam" id="PF10330">
    <property type="entry name" value="Stb3"/>
    <property type="match status" value="1"/>
</dbReference>
<protein>
    <submittedName>
        <fullName evidence="2">DNA-binding proteins Bright/BRCAA1/RBP1 and proteins containing BRIGHT domain</fullName>
    </submittedName>
</protein>
<feature type="compositionally biased region" description="Low complexity" evidence="1">
    <location>
        <begin position="497"/>
        <end position="509"/>
    </location>
</feature>
<comment type="caution">
    <text evidence="2">The sequence shown here is derived from an EMBL/GenBank/DDBJ whole genome shotgun (WGS) entry which is preliminary data.</text>
</comment>
<dbReference type="GO" id="GO:0000432">
    <property type="term" value="P:positive regulation of transcription from RNA polymerase II promoter by glucose"/>
    <property type="evidence" value="ECO:0007669"/>
    <property type="project" value="TreeGrafter"/>
</dbReference>
<dbReference type="PANTHER" id="PTHR28164:SF1">
    <property type="entry name" value="PROTEIN STB3"/>
    <property type="match status" value="1"/>
</dbReference>
<feature type="region of interest" description="Disordered" evidence="1">
    <location>
        <begin position="393"/>
        <end position="435"/>
    </location>
</feature>
<keyword evidence="3" id="KW-1185">Reference proteome</keyword>
<dbReference type="GO" id="GO:0043565">
    <property type="term" value="F:sequence-specific DNA binding"/>
    <property type="evidence" value="ECO:0007669"/>
    <property type="project" value="TreeGrafter"/>
</dbReference>
<feature type="region of interest" description="Disordered" evidence="1">
    <location>
        <begin position="497"/>
        <end position="521"/>
    </location>
</feature>
<feature type="compositionally biased region" description="Low complexity" evidence="1">
    <location>
        <begin position="332"/>
        <end position="343"/>
    </location>
</feature>
<sequence>MVTEQIKITNPMGSTTQPVGIDTTSPTGNKPLAITSVEAQNAVHMVTPERISTLLENRGPLAIRFITQSLSEDIPYFKNLSTSKQRRLIMNVMETGYESKSLIFEKIGWGLWTIKQVSPQTFKQERDITNKLNAKVRDNSNNPNLTDTKRRSSNSNNIRKKSQIENNVNNNSAISSNVPLSPKLKAQQNSHHILSNNANNIPRSVVYIDENVLQTDEEDNNVFSEEDEEEEDTNIGSRFGLSSNNLNNGRSKSNNINNSGINKVKNEHEDFVHSMIKPNGSFSFNRRKSSVVYDNDTNGTIEQEMLAQKIRPIIKNRSRRSSSKGRPIHILGSNSSNTNSVNINGNSIVGSPLSGTRILDNESVPPLPKILYSDNDNDTNIVGPVIPLRKGSISGPLNTTTTTTTNVDIKPNNRGSFSESVSRRSSSRVSVSKESGIRSTLLHTLNDSHVNSNNNNGTTSNNLVYSQFGTFQNSGVPIIEQKDQILATATTNLNNNNNITSNNNDNNSNMVMNSPHSDTDEEDWANIGAESLRTMSNDISPVQTNNKLANNNLQQQLNNPDDADDAARVLLSLK</sequence>
<feature type="region of interest" description="Disordered" evidence="1">
    <location>
        <begin position="1"/>
        <end position="21"/>
    </location>
</feature>
<accession>A0A9P7B630</accession>